<evidence type="ECO:0000313" key="2">
    <source>
        <dbReference type="EMBL" id="KAJ4450501.1"/>
    </source>
</evidence>
<feature type="region of interest" description="Disordered" evidence="1">
    <location>
        <begin position="1"/>
        <end position="20"/>
    </location>
</feature>
<feature type="compositionally biased region" description="Basic residues" evidence="1">
    <location>
        <begin position="1"/>
        <end position="10"/>
    </location>
</feature>
<dbReference type="EMBL" id="JAJSOF020000003">
    <property type="protein sequence ID" value="KAJ4450501.1"/>
    <property type="molecule type" value="Genomic_DNA"/>
</dbReference>
<reference evidence="2 3" key="1">
    <citation type="journal article" date="2022" name="Allergy">
        <title>Genome assembly and annotation of Periplaneta americana reveal a comprehensive cockroach allergen profile.</title>
        <authorList>
            <person name="Wang L."/>
            <person name="Xiong Q."/>
            <person name="Saelim N."/>
            <person name="Wang L."/>
            <person name="Nong W."/>
            <person name="Wan A.T."/>
            <person name="Shi M."/>
            <person name="Liu X."/>
            <person name="Cao Q."/>
            <person name="Hui J.H.L."/>
            <person name="Sookrung N."/>
            <person name="Leung T.F."/>
            <person name="Tungtrongchitr A."/>
            <person name="Tsui S.K.W."/>
        </authorList>
    </citation>
    <scope>NUCLEOTIDE SEQUENCE [LARGE SCALE GENOMIC DNA]</scope>
    <source>
        <strain evidence="2">PWHHKU_190912</strain>
    </source>
</reference>
<accession>A0ABQ8TWI1</accession>
<evidence type="ECO:0000313" key="3">
    <source>
        <dbReference type="Proteomes" id="UP001148838"/>
    </source>
</evidence>
<sequence>MRNKGSRGKKRPPDSSSDAGLNPLTDVALWIKRQHVELKTRVRVPVPERIFLRSTFRSSYVNAEFLHGNIIRTSIGQELRDAAIVAVYVVAGASGTSGKLIASNANYSSMQLRPKTTNFLLAKLLQVRIHTREVVASSWSRDGKVDTKVDGSSTQICLTAKLQLNCLDHITRGKLKKSRLAPST</sequence>
<protein>
    <submittedName>
        <fullName evidence="2">Uncharacterized protein</fullName>
    </submittedName>
</protein>
<comment type="caution">
    <text evidence="2">The sequence shown here is derived from an EMBL/GenBank/DDBJ whole genome shotgun (WGS) entry which is preliminary data.</text>
</comment>
<dbReference type="Proteomes" id="UP001148838">
    <property type="component" value="Unassembled WGS sequence"/>
</dbReference>
<organism evidence="2 3">
    <name type="scientific">Periplaneta americana</name>
    <name type="common">American cockroach</name>
    <name type="synonym">Blatta americana</name>
    <dbReference type="NCBI Taxonomy" id="6978"/>
    <lineage>
        <taxon>Eukaryota</taxon>
        <taxon>Metazoa</taxon>
        <taxon>Ecdysozoa</taxon>
        <taxon>Arthropoda</taxon>
        <taxon>Hexapoda</taxon>
        <taxon>Insecta</taxon>
        <taxon>Pterygota</taxon>
        <taxon>Neoptera</taxon>
        <taxon>Polyneoptera</taxon>
        <taxon>Dictyoptera</taxon>
        <taxon>Blattodea</taxon>
        <taxon>Blattoidea</taxon>
        <taxon>Blattidae</taxon>
        <taxon>Blattinae</taxon>
        <taxon>Periplaneta</taxon>
    </lineage>
</organism>
<name>A0ABQ8TWI1_PERAM</name>
<evidence type="ECO:0000256" key="1">
    <source>
        <dbReference type="SAM" id="MobiDB-lite"/>
    </source>
</evidence>
<gene>
    <name evidence="2" type="ORF">ANN_01928</name>
</gene>
<proteinExistence type="predicted"/>
<keyword evidence="3" id="KW-1185">Reference proteome</keyword>